<dbReference type="AlphaFoldDB" id="A0A084SQV8"/>
<evidence type="ECO:0000313" key="1">
    <source>
        <dbReference type="EMBL" id="KFA90843.1"/>
    </source>
</evidence>
<evidence type="ECO:0000313" key="2">
    <source>
        <dbReference type="Proteomes" id="UP000028547"/>
    </source>
</evidence>
<dbReference type="EMBL" id="JPMI01000175">
    <property type="protein sequence ID" value="KFA90843.1"/>
    <property type="molecule type" value="Genomic_DNA"/>
</dbReference>
<gene>
    <name evidence="1" type="ORF">Q664_26025</name>
</gene>
<sequence>MDHRVWCVRGEPGGGWAFLARQEACETARTVERAFHRCGFSEEEWEALKDAPLRAFAWVATADGPVVPGQLMACRRVLEAGLSSRSPLVGRICGESLRQLGGWGPEWLWEAPDLEPLRPLVARVAQRLGLGEATRFHECLLEVGTRVARASNGLAGRVLGRLRGEERLALESLVETLGPVEPGRPASGV</sequence>
<dbReference type="RefSeq" id="WP_043400925.1">
    <property type="nucleotide sequence ID" value="NZ_JPMI01000175.1"/>
</dbReference>
<organism evidence="1 2">
    <name type="scientific">Archangium violaceum Cb vi76</name>
    <dbReference type="NCBI Taxonomy" id="1406225"/>
    <lineage>
        <taxon>Bacteria</taxon>
        <taxon>Pseudomonadati</taxon>
        <taxon>Myxococcota</taxon>
        <taxon>Myxococcia</taxon>
        <taxon>Myxococcales</taxon>
        <taxon>Cystobacterineae</taxon>
        <taxon>Archangiaceae</taxon>
        <taxon>Archangium</taxon>
    </lineage>
</organism>
<protein>
    <submittedName>
        <fullName evidence="1">Uncharacterized protein</fullName>
    </submittedName>
</protein>
<accession>A0A084SQV8</accession>
<dbReference type="Proteomes" id="UP000028547">
    <property type="component" value="Unassembled WGS sequence"/>
</dbReference>
<name>A0A084SQV8_9BACT</name>
<reference evidence="1 2" key="1">
    <citation type="submission" date="2014-07" db="EMBL/GenBank/DDBJ databases">
        <title>Draft Genome Sequence of Gephyronic Acid Producer, Cystobacter violaceus Strain Cb vi76.</title>
        <authorList>
            <person name="Stevens D.C."/>
            <person name="Young J."/>
            <person name="Carmichael R."/>
            <person name="Tan J."/>
            <person name="Taylor R.E."/>
        </authorList>
    </citation>
    <scope>NUCLEOTIDE SEQUENCE [LARGE SCALE GENOMIC DNA]</scope>
    <source>
        <strain evidence="1 2">Cb vi76</strain>
    </source>
</reference>
<proteinExistence type="predicted"/>
<comment type="caution">
    <text evidence="1">The sequence shown here is derived from an EMBL/GenBank/DDBJ whole genome shotgun (WGS) entry which is preliminary data.</text>
</comment>